<dbReference type="AlphaFoldDB" id="A0A7W6BTK0"/>
<proteinExistence type="inferred from homology"/>
<accession>A0A7W6BTK0</accession>
<dbReference type="EC" id="1.1.1.303" evidence="7"/>
<dbReference type="PANTHER" id="PTHR43161">
    <property type="entry name" value="SORBITOL DEHYDROGENASE"/>
    <property type="match status" value="1"/>
</dbReference>
<keyword evidence="8" id="KW-1185">Reference proteome</keyword>
<protein>
    <submittedName>
        <fullName evidence="7">(R,R)-butanediol dehydrogenase/meso-butanediol dehydrogenase/diacetyl reductase</fullName>
        <ecNumber evidence="7">1.1.1.-</ecNumber>
        <ecNumber evidence="7">1.1.1.303</ecNumber>
        <ecNumber evidence="7">1.1.1.4</ecNumber>
    </submittedName>
</protein>
<keyword evidence="3" id="KW-0479">Metal-binding</keyword>
<dbReference type="GO" id="GO:0046872">
    <property type="term" value="F:metal ion binding"/>
    <property type="evidence" value="ECO:0007669"/>
    <property type="project" value="UniProtKB-KW"/>
</dbReference>
<dbReference type="Pfam" id="PF00107">
    <property type="entry name" value="ADH_zinc_N"/>
    <property type="match status" value="1"/>
</dbReference>
<gene>
    <name evidence="7" type="ORF">GGR05_003944</name>
</gene>
<keyword evidence="5 7" id="KW-0560">Oxidoreductase</keyword>
<sequence length="360" mass="38488">MKAVRYHAQRDIRLEDVPAPSEELAPDQVLVEPLVCGICGTDLHEYVAGPIVTPIEPHVYSGATLPQIIGHEFSARVLKVGSEISHVAPGDKVSIQPLISPRDDYYGRRGLYHLSEKMACVGLSWAWGGLGERAVLNGYNVFKVSEGLTDVQAAMIEPAAVALYGVDRGRVEAGSSVLVSGIGPIGALTLLAVKAAGASPIFVSEPNPNRRALAKELVPEAIVFDPRSDDDIPAAIRARTEDKVGVDVALECVGAEASLNLCVDAVRRQGTVVQVGLHTRRASVDAMLWALKDITVEATWCYPTDIWPRVAAMIEGGSFPVEKIVTATIRPDEVVDKGFEALLDPTGRNMKILVEMGGSA</sequence>
<evidence type="ECO:0000256" key="2">
    <source>
        <dbReference type="ARBA" id="ARBA00008072"/>
    </source>
</evidence>
<dbReference type="EC" id="1.1.1.-" evidence="7"/>
<evidence type="ECO:0000259" key="6">
    <source>
        <dbReference type="SMART" id="SM00829"/>
    </source>
</evidence>
<dbReference type="SMART" id="SM00829">
    <property type="entry name" value="PKS_ER"/>
    <property type="match status" value="1"/>
</dbReference>
<dbReference type="Proteomes" id="UP000531216">
    <property type="component" value="Unassembled WGS sequence"/>
</dbReference>
<dbReference type="OrthoDB" id="9809185at2"/>
<dbReference type="RefSeq" id="WP_090964795.1">
    <property type="nucleotide sequence ID" value="NZ_FOOA01000014.1"/>
</dbReference>
<dbReference type="InterPro" id="IPR011032">
    <property type="entry name" value="GroES-like_sf"/>
</dbReference>
<evidence type="ECO:0000313" key="8">
    <source>
        <dbReference type="Proteomes" id="UP000531216"/>
    </source>
</evidence>
<dbReference type="InterPro" id="IPR013149">
    <property type="entry name" value="ADH-like_C"/>
</dbReference>
<evidence type="ECO:0000256" key="1">
    <source>
        <dbReference type="ARBA" id="ARBA00001947"/>
    </source>
</evidence>
<dbReference type="PANTHER" id="PTHR43161:SF26">
    <property type="entry name" value="GALACTITOL 1-PHOSPHATE 5-DEHYDROGENASE"/>
    <property type="match status" value="1"/>
</dbReference>
<dbReference type="GO" id="GO:0000721">
    <property type="term" value="F:(R,R)-butanediol dehydrogenase activity"/>
    <property type="evidence" value="ECO:0007669"/>
    <property type="project" value="UniProtKB-EC"/>
</dbReference>
<comment type="cofactor">
    <cofactor evidence="1">
        <name>Zn(2+)</name>
        <dbReference type="ChEBI" id="CHEBI:29105"/>
    </cofactor>
</comment>
<dbReference type="EMBL" id="JACIDO010000011">
    <property type="protein sequence ID" value="MBB3937776.1"/>
    <property type="molecule type" value="Genomic_DNA"/>
</dbReference>
<dbReference type="InterPro" id="IPR020843">
    <property type="entry name" value="ER"/>
</dbReference>
<dbReference type="SUPFAM" id="SSF51735">
    <property type="entry name" value="NAD(P)-binding Rossmann-fold domains"/>
    <property type="match status" value="1"/>
</dbReference>
<dbReference type="CDD" id="cd08233">
    <property type="entry name" value="butanediol_DH_like"/>
    <property type="match status" value="1"/>
</dbReference>
<evidence type="ECO:0000256" key="3">
    <source>
        <dbReference type="ARBA" id="ARBA00022723"/>
    </source>
</evidence>
<dbReference type="Pfam" id="PF08240">
    <property type="entry name" value="ADH_N"/>
    <property type="match status" value="1"/>
</dbReference>
<dbReference type="Gene3D" id="3.90.180.10">
    <property type="entry name" value="Medium-chain alcohol dehydrogenases, catalytic domain"/>
    <property type="match status" value="1"/>
</dbReference>
<dbReference type="InterPro" id="IPR013154">
    <property type="entry name" value="ADH-like_N"/>
</dbReference>
<dbReference type="GO" id="GO:0052587">
    <property type="term" value="F:diacetyl reductase ((R)-acetoin forming) (NAD+) activity"/>
    <property type="evidence" value="ECO:0007669"/>
    <property type="project" value="UniProtKB-EC"/>
</dbReference>
<evidence type="ECO:0000256" key="4">
    <source>
        <dbReference type="ARBA" id="ARBA00022833"/>
    </source>
</evidence>
<dbReference type="InterPro" id="IPR036291">
    <property type="entry name" value="NAD(P)-bd_dom_sf"/>
</dbReference>
<name>A0A7W6BTK0_9HYPH</name>
<dbReference type="EC" id="1.1.1.4" evidence="7"/>
<feature type="domain" description="Enoyl reductase (ER)" evidence="6">
    <location>
        <begin position="8"/>
        <end position="354"/>
    </location>
</feature>
<evidence type="ECO:0000256" key="5">
    <source>
        <dbReference type="ARBA" id="ARBA00023002"/>
    </source>
</evidence>
<dbReference type="Gene3D" id="3.40.50.720">
    <property type="entry name" value="NAD(P)-binding Rossmann-like Domain"/>
    <property type="match status" value="1"/>
</dbReference>
<comment type="similarity">
    <text evidence="2">Belongs to the zinc-containing alcohol dehydrogenase family.</text>
</comment>
<evidence type="ECO:0000313" key="7">
    <source>
        <dbReference type="EMBL" id="MBB3937776.1"/>
    </source>
</evidence>
<keyword evidence="4" id="KW-0862">Zinc</keyword>
<organism evidence="7 8">
    <name type="scientific">Aureimonas phyllosphaerae</name>
    <dbReference type="NCBI Taxonomy" id="1166078"/>
    <lineage>
        <taxon>Bacteria</taxon>
        <taxon>Pseudomonadati</taxon>
        <taxon>Pseudomonadota</taxon>
        <taxon>Alphaproteobacteria</taxon>
        <taxon>Hyphomicrobiales</taxon>
        <taxon>Aurantimonadaceae</taxon>
        <taxon>Aureimonas</taxon>
    </lineage>
</organism>
<dbReference type="SUPFAM" id="SSF50129">
    <property type="entry name" value="GroES-like"/>
    <property type="match status" value="1"/>
</dbReference>
<comment type="caution">
    <text evidence="7">The sequence shown here is derived from an EMBL/GenBank/DDBJ whole genome shotgun (WGS) entry which is preliminary data.</text>
</comment>
<reference evidence="7 8" key="1">
    <citation type="submission" date="2020-08" db="EMBL/GenBank/DDBJ databases">
        <title>Genomic Encyclopedia of Type Strains, Phase IV (KMG-IV): sequencing the most valuable type-strain genomes for metagenomic binning, comparative biology and taxonomic classification.</title>
        <authorList>
            <person name="Goeker M."/>
        </authorList>
    </citation>
    <scope>NUCLEOTIDE SEQUENCE [LARGE SCALE GENOMIC DNA]</scope>
    <source>
        <strain evidence="7 8">DSM 25024</strain>
    </source>
</reference>